<evidence type="ECO:0000256" key="1">
    <source>
        <dbReference type="ARBA" id="ARBA00004442"/>
    </source>
</evidence>
<dbReference type="PROSITE" id="PS51257">
    <property type="entry name" value="PROKAR_LIPOPROTEIN"/>
    <property type="match status" value="1"/>
</dbReference>
<feature type="chain" id="PRO_5046715072" evidence="6">
    <location>
        <begin position="23"/>
        <end position="458"/>
    </location>
</feature>
<comment type="similarity">
    <text evidence="2">Belongs to the SusD family.</text>
</comment>
<sequence length="458" mass="51356">MYTYTIKRSLWALLLLACTLVACEDFLEEKPDGKLAVPSSLEDLQALLDYVNVLNYNSPAGSSETSADDYYLTTDAWAALFNEGEQRKYTWAEDNLFHIDYYPNDWYSAYERVYYANTVLEGLQRLARTPANAAAWDQVKGQALYHRAQALLNAAFVWTVAYDEATAATDLGLPLRLSTDFGGRSVRASLQETYGQILQDLEQATALLPVTARHVMRPSAPAAHALLARTLLVMGRYAEAGAQADRSLQLYDRLLDYNTLDSAVSFPFPPFNPEVLQESQISTPEPLYISTARVDSTLYRLYAPDDLRKALFFQENADGSQAYRGSYEGNPTLFAGVATDEVYLIQAETLARAGDVTGALERLNTLLRYRWRTGTFVELTAATPDEALALVLQERRKELLMRGLRWMDIKRLNREGAGITLRRVLDGRAYVLPPGDPRFALPLPEEVIELSGMTQNPR</sequence>
<protein>
    <submittedName>
        <fullName evidence="9">RagB/SusD family nutrient uptake outer membrane protein</fullName>
    </submittedName>
</protein>
<accession>A0ABW3SKB9</accession>
<feature type="domain" description="SusD-like N-terminal" evidence="8">
    <location>
        <begin position="25"/>
        <end position="231"/>
    </location>
</feature>
<feature type="domain" description="RagB/SusD" evidence="7">
    <location>
        <begin position="341"/>
        <end position="412"/>
    </location>
</feature>
<keyword evidence="5" id="KW-0998">Cell outer membrane</keyword>
<dbReference type="InterPro" id="IPR033985">
    <property type="entry name" value="SusD-like_N"/>
</dbReference>
<evidence type="ECO:0000256" key="3">
    <source>
        <dbReference type="ARBA" id="ARBA00022729"/>
    </source>
</evidence>
<dbReference type="Gene3D" id="1.25.40.390">
    <property type="match status" value="1"/>
</dbReference>
<evidence type="ECO:0000259" key="8">
    <source>
        <dbReference type="Pfam" id="PF14322"/>
    </source>
</evidence>
<dbReference type="Proteomes" id="UP001597094">
    <property type="component" value="Unassembled WGS sequence"/>
</dbReference>
<dbReference type="SUPFAM" id="SSF48452">
    <property type="entry name" value="TPR-like"/>
    <property type="match status" value="1"/>
</dbReference>
<comment type="subcellular location">
    <subcellularLocation>
        <location evidence="1">Cell outer membrane</location>
    </subcellularLocation>
</comment>
<dbReference type="Pfam" id="PF14322">
    <property type="entry name" value="SusD-like_3"/>
    <property type="match status" value="1"/>
</dbReference>
<evidence type="ECO:0000256" key="4">
    <source>
        <dbReference type="ARBA" id="ARBA00023136"/>
    </source>
</evidence>
<dbReference type="InterPro" id="IPR011990">
    <property type="entry name" value="TPR-like_helical_dom_sf"/>
</dbReference>
<evidence type="ECO:0000313" key="9">
    <source>
        <dbReference type="EMBL" id="MFD1185278.1"/>
    </source>
</evidence>
<proteinExistence type="inferred from homology"/>
<comment type="caution">
    <text evidence="9">The sequence shown here is derived from an EMBL/GenBank/DDBJ whole genome shotgun (WGS) entry which is preliminary data.</text>
</comment>
<evidence type="ECO:0000256" key="2">
    <source>
        <dbReference type="ARBA" id="ARBA00006275"/>
    </source>
</evidence>
<feature type="signal peptide" evidence="6">
    <location>
        <begin position="1"/>
        <end position="22"/>
    </location>
</feature>
<dbReference type="EMBL" id="JBHTLD010000017">
    <property type="protein sequence ID" value="MFD1185278.1"/>
    <property type="molecule type" value="Genomic_DNA"/>
</dbReference>
<keyword evidence="10" id="KW-1185">Reference proteome</keyword>
<evidence type="ECO:0000313" key="10">
    <source>
        <dbReference type="Proteomes" id="UP001597094"/>
    </source>
</evidence>
<reference evidence="10" key="1">
    <citation type="journal article" date="2019" name="Int. J. Syst. Evol. Microbiol.">
        <title>The Global Catalogue of Microorganisms (GCM) 10K type strain sequencing project: providing services to taxonomists for standard genome sequencing and annotation.</title>
        <authorList>
            <consortium name="The Broad Institute Genomics Platform"/>
            <consortium name="The Broad Institute Genome Sequencing Center for Infectious Disease"/>
            <person name="Wu L."/>
            <person name="Ma J."/>
        </authorList>
    </citation>
    <scope>NUCLEOTIDE SEQUENCE [LARGE SCALE GENOMIC DNA]</scope>
    <source>
        <strain evidence="10">JCM 31319</strain>
    </source>
</reference>
<evidence type="ECO:0000259" key="7">
    <source>
        <dbReference type="Pfam" id="PF07980"/>
    </source>
</evidence>
<dbReference type="Pfam" id="PF07980">
    <property type="entry name" value="SusD_RagB"/>
    <property type="match status" value="1"/>
</dbReference>
<evidence type="ECO:0000256" key="5">
    <source>
        <dbReference type="ARBA" id="ARBA00023237"/>
    </source>
</evidence>
<dbReference type="RefSeq" id="WP_377523034.1">
    <property type="nucleotide sequence ID" value="NZ_JBHTLD010000017.1"/>
</dbReference>
<dbReference type="InterPro" id="IPR012944">
    <property type="entry name" value="SusD_RagB_dom"/>
</dbReference>
<gene>
    <name evidence="9" type="ORF">ACFQ2O_03595</name>
</gene>
<organism evidence="9 10">
    <name type="scientific">Pontibacter rugosus</name>
    <dbReference type="NCBI Taxonomy" id="1745966"/>
    <lineage>
        <taxon>Bacteria</taxon>
        <taxon>Pseudomonadati</taxon>
        <taxon>Bacteroidota</taxon>
        <taxon>Cytophagia</taxon>
        <taxon>Cytophagales</taxon>
        <taxon>Hymenobacteraceae</taxon>
        <taxon>Pontibacter</taxon>
    </lineage>
</organism>
<evidence type="ECO:0000256" key="6">
    <source>
        <dbReference type="SAM" id="SignalP"/>
    </source>
</evidence>
<keyword evidence="3 6" id="KW-0732">Signal</keyword>
<keyword evidence="4" id="KW-0472">Membrane</keyword>
<name>A0ABW3SKB9_9BACT</name>